<gene>
    <name evidence="1" type="ORF">CASFOL_017582</name>
</gene>
<keyword evidence="2" id="KW-1185">Reference proteome</keyword>
<reference evidence="2" key="1">
    <citation type="journal article" date="2024" name="IScience">
        <title>Strigolactones Initiate the Formation of Haustorium-like Structures in Castilleja.</title>
        <authorList>
            <person name="Buerger M."/>
            <person name="Peterson D."/>
            <person name="Chory J."/>
        </authorList>
    </citation>
    <scope>NUCLEOTIDE SEQUENCE [LARGE SCALE GENOMIC DNA]</scope>
</reference>
<protein>
    <submittedName>
        <fullName evidence="1">Uncharacterized protein</fullName>
    </submittedName>
</protein>
<dbReference type="AlphaFoldDB" id="A0ABD3D7C4"/>
<organism evidence="1 2">
    <name type="scientific">Castilleja foliolosa</name>
    <dbReference type="NCBI Taxonomy" id="1961234"/>
    <lineage>
        <taxon>Eukaryota</taxon>
        <taxon>Viridiplantae</taxon>
        <taxon>Streptophyta</taxon>
        <taxon>Embryophyta</taxon>
        <taxon>Tracheophyta</taxon>
        <taxon>Spermatophyta</taxon>
        <taxon>Magnoliopsida</taxon>
        <taxon>eudicotyledons</taxon>
        <taxon>Gunneridae</taxon>
        <taxon>Pentapetalae</taxon>
        <taxon>asterids</taxon>
        <taxon>lamiids</taxon>
        <taxon>Lamiales</taxon>
        <taxon>Orobanchaceae</taxon>
        <taxon>Pedicularideae</taxon>
        <taxon>Castillejinae</taxon>
        <taxon>Castilleja</taxon>
    </lineage>
</organism>
<name>A0ABD3D7C4_9LAMI</name>
<evidence type="ECO:0000313" key="1">
    <source>
        <dbReference type="EMBL" id="KAL3638211.1"/>
    </source>
</evidence>
<comment type="caution">
    <text evidence="1">The sequence shown here is derived from an EMBL/GenBank/DDBJ whole genome shotgun (WGS) entry which is preliminary data.</text>
</comment>
<accession>A0ABD3D7C4</accession>
<dbReference type="Proteomes" id="UP001632038">
    <property type="component" value="Unassembled WGS sequence"/>
</dbReference>
<sequence>MVVLTWLTNKPSPGVLERAKCPETGLGCSSPESNPDTENICINLTDLLATRIEAIKHGWFEYIQQPVMPASLAYVCSSSMFLPLA</sequence>
<dbReference type="EMBL" id="JAVIJP010000019">
    <property type="protein sequence ID" value="KAL3638211.1"/>
    <property type="molecule type" value="Genomic_DNA"/>
</dbReference>
<proteinExistence type="predicted"/>
<evidence type="ECO:0000313" key="2">
    <source>
        <dbReference type="Proteomes" id="UP001632038"/>
    </source>
</evidence>